<reference evidence="4 5" key="1">
    <citation type="journal article" date="2019" name="Int. J. Syst. Evol. Microbiol.">
        <title>The Global Catalogue of Microorganisms (GCM) 10K type strain sequencing project: providing services to taxonomists for standard genome sequencing and annotation.</title>
        <authorList>
            <consortium name="The Broad Institute Genomics Platform"/>
            <consortium name="The Broad Institute Genome Sequencing Center for Infectious Disease"/>
            <person name="Wu L."/>
            <person name="Ma J."/>
        </authorList>
    </citation>
    <scope>NUCLEOTIDE SEQUENCE [LARGE SCALE GENOMIC DNA]</scope>
    <source>
        <strain evidence="4 5">JCM 15974</strain>
    </source>
</reference>
<proteinExistence type="inferred from homology"/>
<feature type="domain" description="Acyl-ACP thioesterase N-terminal hotdog" evidence="3">
    <location>
        <begin position="6"/>
        <end position="128"/>
    </location>
</feature>
<dbReference type="Gene3D" id="3.10.129.10">
    <property type="entry name" value="Hotdog Thioesterase"/>
    <property type="match status" value="1"/>
</dbReference>
<accession>A0ABN1IK86</accession>
<dbReference type="PANTHER" id="PTHR31793:SF27">
    <property type="entry name" value="NOVEL THIOESTERASE SUPERFAMILY DOMAIN AND SAPOSIN A-TYPE DOMAIN CONTAINING PROTEIN (0610012H03RIK)"/>
    <property type="match status" value="1"/>
</dbReference>
<evidence type="ECO:0000313" key="4">
    <source>
        <dbReference type="EMBL" id="GAA0716012.1"/>
    </source>
</evidence>
<dbReference type="SUPFAM" id="SSF54637">
    <property type="entry name" value="Thioesterase/thiol ester dehydrase-isomerase"/>
    <property type="match status" value="1"/>
</dbReference>
<protein>
    <recommendedName>
        <fullName evidence="3">Acyl-ACP thioesterase N-terminal hotdog domain-containing protein</fullName>
    </recommendedName>
</protein>
<sequence>MNTEIFEYNITVPASAIDDMNHVNNVTYLQWVQDIAKKHWEAKTSNQLRNTYVWVVLNHYIEYHHPSFENEKLIITTWIDHHRGAKSERHTKIINEATKKVIITAKTSWCLLHKETLRPTRITEEISTLFSYQ</sequence>
<keyword evidence="5" id="KW-1185">Reference proteome</keyword>
<dbReference type="PANTHER" id="PTHR31793">
    <property type="entry name" value="4-HYDROXYBENZOYL-COA THIOESTERASE FAMILY MEMBER"/>
    <property type="match status" value="1"/>
</dbReference>
<dbReference type="Pfam" id="PF01643">
    <property type="entry name" value="Acyl-ACP_TE"/>
    <property type="match status" value="1"/>
</dbReference>
<evidence type="ECO:0000313" key="5">
    <source>
        <dbReference type="Proteomes" id="UP001501758"/>
    </source>
</evidence>
<dbReference type="InterPro" id="IPR002864">
    <property type="entry name" value="Acyl-ACP_thioesterase_NHD"/>
</dbReference>
<evidence type="ECO:0000256" key="2">
    <source>
        <dbReference type="ARBA" id="ARBA00022801"/>
    </source>
</evidence>
<dbReference type="InterPro" id="IPR050563">
    <property type="entry name" value="4-hydroxybenzoyl-CoA_TE"/>
</dbReference>
<gene>
    <name evidence="4" type="ORF">GCM10009430_11230</name>
</gene>
<comment type="similarity">
    <text evidence="1">Belongs to the 4-hydroxybenzoyl-CoA thioesterase family.</text>
</comment>
<keyword evidence="2" id="KW-0378">Hydrolase</keyword>
<dbReference type="Proteomes" id="UP001501758">
    <property type="component" value="Unassembled WGS sequence"/>
</dbReference>
<dbReference type="RefSeq" id="WP_343911305.1">
    <property type="nucleotide sequence ID" value="NZ_BAAAGE010000001.1"/>
</dbReference>
<dbReference type="CDD" id="cd00586">
    <property type="entry name" value="4HBT"/>
    <property type="match status" value="1"/>
</dbReference>
<evidence type="ECO:0000259" key="3">
    <source>
        <dbReference type="Pfam" id="PF01643"/>
    </source>
</evidence>
<dbReference type="EMBL" id="BAAAGE010000001">
    <property type="protein sequence ID" value="GAA0716012.1"/>
    <property type="molecule type" value="Genomic_DNA"/>
</dbReference>
<evidence type="ECO:0000256" key="1">
    <source>
        <dbReference type="ARBA" id="ARBA00005953"/>
    </source>
</evidence>
<organism evidence="4 5">
    <name type="scientific">Aquimarina litoralis</name>
    <dbReference type="NCBI Taxonomy" id="584605"/>
    <lineage>
        <taxon>Bacteria</taxon>
        <taxon>Pseudomonadati</taxon>
        <taxon>Bacteroidota</taxon>
        <taxon>Flavobacteriia</taxon>
        <taxon>Flavobacteriales</taxon>
        <taxon>Flavobacteriaceae</taxon>
        <taxon>Aquimarina</taxon>
    </lineage>
</organism>
<comment type="caution">
    <text evidence="4">The sequence shown here is derived from an EMBL/GenBank/DDBJ whole genome shotgun (WGS) entry which is preliminary data.</text>
</comment>
<dbReference type="InterPro" id="IPR029069">
    <property type="entry name" value="HotDog_dom_sf"/>
</dbReference>
<name>A0ABN1IK86_9FLAO</name>